<reference evidence="2" key="1">
    <citation type="journal article" date="2014" name="Int. J. Syst. Evol. Microbiol.">
        <title>Complete genome sequence of Corynebacterium casei LMG S-19264T (=DSM 44701T), isolated from a smear-ripened cheese.</title>
        <authorList>
            <consortium name="US DOE Joint Genome Institute (JGI-PGF)"/>
            <person name="Walter F."/>
            <person name="Albersmeier A."/>
            <person name="Kalinowski J."/>
            <person name="Ruckert C."/>
        </authorList>
    </citation>
    <scope>NUCLEOTIDE SEQUENCE</scope>
    <source>
        <strain evidence="2">CGMCC 1.14988</strain>
    </source>
</reference>
<sequence>MSVQALEDALVGARLWGLELDTRYRVLAATLELDADRYPWGEVDDRRVQLLVHPVSTVLASLRSTADDGRRQLHTFDEGQLVDVAAALGGLRVDSPLFGRPEPGPGEWGPRFSLEGRATTGDGTRHTLTIAVRGDDLELDLFASFDNLELKAPDGRELALPTDA</sequence>
<protein>
    <submittedName>
        <fullName evidence="2">Uncharacterized protein</fullName>
    </submittedName>
</protein>
<proteinExistence type="predicted"/>
<accession>A0A8J3ET43</accession>
<evidence type="ECO:0000256" key="1">
    <source>
        <dbReference type="SAM" id="MobiDB-lite"/>
    </source>
</evidence>
<evidence type="ECO:0000313" key="2">
    <source>
        <dbReference type="EMBL" id="GGI04845.1"/>
    </source>
</evidence>
<organism evidence="2 3">
    <name type="scientific">Egicoccus halophilus</name>
    <dbReference type="NCBI Taxonomy" id="1670830"/>
    <lineage>
        <taxon>Bacteria</taxon>
        <taxon>Bacillati</taxon>
        <taxon>Actinomycetota</taxon>
        <taxon>Nitriliruptoria</taxon>
        <taxon>Egicoccales</taxon>
        <taxon>Egicoccaceae</taxon>
        <taxon>Egicoccus</taxon>
    </lineage>
</organism>
<gene>
    <name evidence="2" type="ORF">GCM10011354_11130</name>
</gene>
<name>A0A8J3ET43_9ACTN</name>
<dbReference type="Proteomes" id="UP000650511">
    <property type="component" value="Unassembled WGS sequence"/>
</dbReference>
<dbReference type="OrthoDB" id="9885008at2"/>
<keyword evidence="3" id="KW-1185">Reference proteome</keyword>
<dbReference type="AlphaFoldDB" id="A0A8J3ET43"/>
<reference evidence="2" key="2">
    <citation type="submission" date="2020-09" db="EMBL/GenBank/DDBJ databases">
        <authorList>
            <person name="Sun Q."/>
            <person name="Zhou Y."/>
        </authorList>
    </citation>
    <scope>NUCLEOTIDE SEQUENCE</scope>
    <source>
        <strain evidence="2">CGMCC 1.14988</strain>
    </source>
</reference>
<evidence type="ECO:0000313" key="3">
    <source>
        <dbReference type="Proteomes" id="UP000650511"/>
    </source>
</evidence>
<dbReference type="EMBL" id="BMHA01000003">
    <property type="protein sequence ID" value="GGI04845.1"/>
    <property type="molecule type" value="Genomic_DNA"/>
</dbReference>
<comment type="caution">
    <text evidence="2">The sequence shown here is derived from an EMBL/GenBank/DDBJ whole genome shotgun (WGS) entry which is preliminary data.</text>
</comment>
<feature type="region of interest" description="Disordered" evidence="1">
    <location>
        <begin position="96"/>
        <end position="120"/>
    </location>
</feature>
<dbReference type="RefSeq" id="WP_130649807.1">
    <property type="nucleotide sequence ID" value="NZ_BMHA01000003.1"/>
</dbReference>